<dbReference type="RefSeq" id="WP_179242965.1">
    <property type="nucleotide sequence ID" value="NZ_CP058595.1"/>
</dbReference>
<reference evidence="2 3" key="1">
    <citation type="journal article" date="2006" name="Int. J. Syst. Evol. Microbiol.">
        <title>Costertonia aggregata gen. nov., sp. nov., a mesophilic marine bacterium of the family Flavobacteriaceae, isolated from a mature biofilm.</title>
        <authorList>
            <person name="Kwon K.K."/>
            <person name="Lee Y.K."/>
            <person name="Lee H.K."/>
        </authorList>
    </citation>
    <scope>NUCLEOTIDE SEQUENCE [LARGE SCALE GENOMIC DNA]</scope>
    <source>
        <strain evidence="2 3">KCCM 42265</strain>
    </source>
</reference>
<dbReference type="PROSITE" id="PS50075">
    <property type="entry name" value="CARRIER"/>
    <property type="match status" value="1"/>
</dbReference>
<evidence type="ECO:0000313" key="3">
    <source>
        <dbReference type="Proteomes" id="UP000509302"/>
    </source>
</evidence>
<dbReference type="EMBL" id="CP058595">
    <property type="protein sequence ID" value="QLG46686.1"/>
    <property type="molecule type" value="Genomic_DNA"/>
</dbReference>
<sequence length="80" mass="9172">MPEKNIQEIIQASFTKILGHDDFELKNETTAKDIDGWDSITHMMIINDIEEKLGIKFKLMDLMGLKNIEDLNHIISSKLG</sequence>
<dbReference type="AlphaFoldDB" id="A0A7H9ATE0"/>
<protein>
    <submittedName>
        <fullName evidence="2">Acyl carrier protein</fullName>
    </submittedName>
</protein>
<dbReference type="Proteomes" id="UP000509302">
    <property type="component" value="Chromosome"/>
</dbReference>
<evidence type="ECO:0000259" key="1">
    <source>
        <dbReference type="PROSITE" id="PS50075"/>
    </source>
</evidence>
<feature type="domain" description="Carrier" evidence="1">
    <location>
        <begin position="1"/>
        <end position="79"/>
    </location>
</feature>
<dbReference type="InterPro" id="IPR009081">
    <property type="entry name" value="PP-bd_ACP"/>
</dbReference>
<accession>A0A7H9ATE0</accession>
<name>A0A7H9ATE0_9FLAO</name>
<dbReference type="Gene3D" id="1.10.1200.10">
    <property type="entry name" value="ACP-like"/>
    <property type="match status" value="1"/>
</dbReference>
<keyword evidence="3" id="KW-1185">Reference proteome</keyword>
<dbReference type="Pfam" id="PF00550">
    <property type="entry name" value="PP-binding"/>
    <property type="match status" value="1"/>
</dbReference>
<evidence type="ECO:0000313" key="2">
    <source>
        <dbReference type="EMBL" id="QLG46686.1"/>
    </source>
</evidence>
<proteinExistence type="predicted"/>
<organism evidence="2 3">
    <name type="scientific">Costertonia aggregata</name>
    <dbReference type="NCBI Taxonomy" id="343403"/>
    <lineage>
        <taxon>Bacteria</taxon>
        <taxon>Pseudomonadati</taxon>
        <taxon>Bacteroidota</taxon>
        <taxon>Flavobacteriia</taxon>
        <taxon>Flavobacteriales</taxon>
        <taxon>Flavobacteriaceae</taxon>
        <taxon>Costertonia</taxon>
    </lineage>
</organism>
<dbReference type="KEGG" id="cagg:HYG79_15450"/>
<dbReference type="InterPro" id="IPR036736">
    <property type="entry name" value="ACP-like_sf"/>
</dbReference>
<dbReference type="SUPFAM" id="SSF47336">
    <property type="entry name" value="ACP-like"/>
    <property type="match status" value="1"/>
</dbReference>
<gene>
    <name evidence="2" type="ORF">HYG79_15450</name>
</gene>